<protein>
    <submittedName>
        <fullName evidence="1">Uncharacterized protein</fullName>
    </submittedName>
</protein>
<comment type="caution">
    <text evidence="1">The sequence shown here is derived from an EMBL/GenBank/DDBJ whole genome shotgun (WGS) entry which is preliminary data.</text>
</comment>
<evidence type="ECO:0000313" key="1">
    <source>
        <dbReference type="EMBL" id="TGB04680.1"/>
    </source>
</evidence>
<sequence length="99" mass="11564">MLKGFQENSVIIECNKCTKETIHPIANIVSSKNELGEYENIGFECPCGNNEIFNMNLPTLDRDVPLARQDKKEQQQRMKVNQFIMMVREDYIRQEVTPQ</sequence>
<proteinExistence type="predicted"/>
<dbReference type="RefSeq" id="WP_135327036.1">
    <property type="nucleotide sequence ID" value="NZ_SRJC01000001.1"/>
</dbReference>
<organism evidence="1 2">
    <name type="scientific">Halobacillus salinus</name>
    <dbReference type="NCBI Taxonomy" id="192814"/>
    <lineage>
        <taxon>Bacteria</taxon>
        <taxon>Bacillati</taxon>
        <taxon>Bacillota</taxon>
        <taxon>Bacilli</taxon>
        <taxon>Bacillales</taxon>
        <taxon>Bacillaceae</taxon>
        <taxon>Halobacillus</taxon>
    </lineage>
</organism>
<reference evidence="1 2" key="1">
    <citation type="journal article" date="2003" name="Int. J. Syst. Evol. Microbiol.">
        <title>Halobacillus salinus sp. nov., isolated from a salt lake on the coast of the East Sea in Korea.</title>
        <authorList>
            <person name="Yoon J.H."/>
            <person name="Kang K.H."/>
            <person name="Park Y.H."/>
        </authorList>
    </citation>
    <scope>NUCLEOTIDE SEQUENCE [LARGE SCALE GENOMIC DNA]</scope>
    <source>
        <strain evidence="1 2">HSL-3</strain>
    </source>
</reference>
<dbReference type="Proteomes" id="UP000297982">
    <property type="component" value="Unassembled WGS sequence"/>
</dbReference>
<name>A0A4Z0H3K4_9BACI</name>
<dbReference type="AlphaFoldDB" id="A0A4Z0H3K4"/>
<accession>A0A4Z0H3K4</accession>
<gene>
    <name evidence="1" type="ORF">E4663_06730</name>
</gene>
<evidence type="ECO:0000313" key="2">
    <source>
        <dbReference type="Proteomes" id="UP000297982"/>
    </source>
</evidence>
<dbReference type="EMBL" id="SRJC01000001">
    <property type="protein sequence ID" value="TGB04680.1"/>
    <property type="molecule type" value="Genomic_DNA"/>
</dbReference>
<keyword evidence="2" id="KW-1185">Reference proteome</keyword>